<dbReference type="OrthoDB" id="306218at2759"/>
<comment type="subcellular location">
    <subcellularLocation>
        <location evidence="3">Mitochondrion</location>
    </subcellularLocation>
    <subcellularLocation>
        <location evidence="2">Nucleus</location>
    </subcellularLocation>
</comment>
<evidence type="ECO:0000256" key="18">
    <source>
        <dbReference type="ARBA" id="ARBA00023128"/>
    </source>
</evidence>
<dbReference type="PANTHER" id="PTHR36531">
    <property type="entry name" value="CRISPR-ASSOCIATED EXONUCLEASE CAS4"/>
    <property type="match status" value="1"/>
</dbReference>
<dbReference type="Gene3D" id="3.40.50.300">
    <property type="entry name" value="P-loop containing nucleotide triphosphate hydrolases"/>
    <property type="match status" value="1"/>
</dbReference>
<comment type="catalytic activity">
    <reaction evidence="22">
        <text>ATP + H2O = ADP + phosphate + H(+)</text>
        <dbReference type="Rhea" id="RHEA:13065"/>
        <dbReference type="ChEBI" id="CHEBI:15377"/>
        <dbReference type="ChEBI" id="CHEBI:15378"/>
        <dbReference type="ChEBI" id="CHEBI:30616"/>
        <dbReference type="ChEBI" id="CHEBI:43474"/>
        <dbReference type="ChEBI" id="CHEBI:456216"/>
        <dbReference type="EC" id="3.6.4.12"/>
    </reaction>
</comment>
<evidence type="ECO:0000256" key="8">
    <source>
        <dbReference type="ARBA" id="ARBA00022705"/>
    </source>
</evidence>
<name>A0A7R9BE41_9CRUS</name>
<dbReference type="GO" id="GO:0005634">
    <property type="term" value="C:nucleus"/>
    <property type="evidence" value="ECO:0007669"/>
    <property type="project" value="UniProtKB-SubCell"/>
</dbReference>
<keyword evidence="8" id="KW-0235">DNA replication</keyword>
<keyword evidence="14" id="KW-0347">Helicase</keyword>
<evidence type="ECO:0000256" key="6">
    <source>
        <dbReference type="ARBA" id="ARBA00021516"/>
    </source>
</evidence>
<dbReference type="Pfam" id="PF21123">
    <property type="entry name" value="Dna2_Rift"/>
    <property type="match status" value="1"/>
</dbReference>
<keyword evidence="19" id="KW-0539">Nucleus</keyword>
<keyword evidence="17" id="KW-0411">Iron-sulfur</keyword>
<evidence type="ECO:0000313" key="27">
    <source>
        <dbReference type="EMBL" id="CAD7273498.1"/>
    </source>
</evidence>
<dbReference type="AlphaFoldDB" id="A0A7R9BE41"/>
<evidence type="ECO:0000256" key="23">
    <source>
        <dbReference type="SAM" id="MobiDB-lite"/>
    </source>
</evidence>
<evidence type="ECO:0000256" key="14">
    <source>
        <dbReference type="ARBA" id="ARBA00022806"/>
    </source>
</evidence>
<dbReference type="GO" id="GO:0046872">
    <property type="term" value="F:metal ion binding"/>
    <property type="evidence" value="ECO:0007669"/>
    <property type="project" value="UniProtKB-KW"/>
</dbReference>
<gene>
    <name evidence="27" type="ORF">NMOB1V02_LOCUS1382</name>
</gene>
<sequence length="1053" mass="117000">MKCLLVSESFRNKRKSAFGVDFGKCANRFLNLLDIEDPGALVDFSMAPVRVGKKSPKKAVKQDGIKGQSSILKFFATASTSKMPTQVENFPVVPENRTPEKVFAMKCNPSLPEPSPEIVQKTPEIRQQKKQIRNKFKVEKSSAASGMATLAKRKANPSPSPRKPLDNQVAVSPLTKKVKSESEGGKSPIVTFSDELEKALMESFDFSFEENFVPKPSRSLDFNPELVQSLAVKSQPLPKETIKRNCDFSKIEAPAIPDAPVTETEMKTAQNLPNVYFRYTVENIIESNGSKVLTLKSFLTGESVECILSGLWIRTEVVVGDTVNAFATSGFPLKIDNSAGLLVVNPDFLISGTSVVSGLFCRRKAVLAQSIRGCDPGNKEMLVGTILHSIFQRTVKAGSIDERFLKDLVQAELMEPSTLLTLYAMDKSEKELSEEIMRILPAIVDWLRRYYGAVLTGNYVTSGFIEPKKPLLPQWRGKVTEVVDIEENIWSPRFGLKGKIDLSVRVRSVGASIEDVLPLELKTGKPSYSPEHMGQVVLYSMMMDDRRKSREPVDSDFGGLLVYLRDGSTATIKSRTSERRDLVMRRNEMAKIYSRKVVKCDEEEEGFQLPVLPEVISHRKACEKCPYLVACAAYQKVVEKTEYPEDHPMSVLVPAAVGHLSASQLAYYKKWTLLMSLESQDAVKQRTRDDYSTNNNDIWTMSAEDREKKGDGLSDMVLRSGEKAEFQSARRILHKFVKRTGTKIGVGLNVDDYVIVSSSDGVFLALAAGYVVKLDTDSIVLGLDRDLTGNFNGNLTKEFRIDKTGNSMDFSTAICRGYLLQLMDDSTSCEELRRVIIDREVLPKVKKYSLSKCLSAKDVIKELNERQQRAVIHVLMSQKYALVRGVPGSGKTRLVVALLRTLAARMNKTVLLVSYTHSAIDNVLCKLLREHGEEFGARNVVRLGNASRVRDDVMEVSDDVLTRDVRTVADLEALYASKTVVATTCLSLAHPMFARGRKFDVCIIDEAAQAPQLAAIGPLFFAEKFVLVGDPHQLPPVVVSDSAKLMFSGILDP</sequence>
<keyword evidence="28" id="KW-1185">Reference proteome</keyword>
<evidence type="ECO:0000259" key="24">
    <source>
        <dbReference type="Pfam" id="PF08696"/>
    </source>
</evidence>
<evidence type="ECO:0000256" key="10">
    <source>
        <dbReference type="ARBA" id="ARBA00022723"/>
    </source>
</evidence>
<organism evidence="27">
    <name type="scientific">Notodromas monacha</name>
    <dbReference type="NCBI Taxonomy" id="399045"/>
    <lineage>
        <taxon>Eukaryota</taxon>
        <taxon>Metazoa</taxon>
        <taxon>Ecdysozoa</taxon>
        <taxon>Arthropoda</taxon>
        <taxon>Crustacea</taxon>
        <taxon>Oligostraca</taxon>
        <taxon>Ostracoda</taxon>
        <taxon>Podocopa</taxon>
        <taxon>Podocopida</taxon>
        <taxon>Cypridocopina</taxon>
        <taxon>Cypridoidea</taxon>
        <taxon>Cyprididae</taxon>
        <taxon>Notodromas</taxon>
    </lineage>
</organism>
<evidence type="ECO:0000256" key="22">
    <source>
        <dbReference type="ARBA" id="ARBA00047995"/>
    </source>
</evidence>
<dbReference type="InterPro" id="IPR014808">
    <property type="entry name" value="DNA_replication_fac_Dna2_N"/>
</dbReference>
<keyword evidence="15" id="KW-0067">ATP-binding</keyword>
<comment type="cofactor">
    <cofactor evidence="1">
        <name>[4Fe-4S] cluster</name>
        <dbReference type="ChEBI" id="CHEBI:49883"/>
    </cofactor>
</comment>
<dbReference type="InterPro" id="IPR011604">
    <property type="entry name" value="PDDEXK-like_dom_sf"/>
</dbReference>
<dbReference type="Pfam" id="PF08696">
    <property type="entry name" value="Dna2"/>
    <property type="match status" value="1"/>
</dbReference>
<evidence type="ECO:0000256" key="4">
    <source>
        <dbReference type="ARBA" id="ARBA00007913"/>
    </source>
</evidence>
<dbReference type="InterPro" id="IPR027417">
    <property type="entry name" value="P-loop_NTPase"/>
</dbReference>
<evidence type="ECO:0000259" key="26">
    <source>
        <dbReference type="Pfam" id="PF21123"/>
    </source>
</evidence>
<evidence type="ECO:0000256" key="7">
    <source>
        <dbReference type="ARBA" id="ARBA00022485"/>
    </source>
</evidence>
<dbReference type="CDD" id="cd22318">
    <property type="entry name" value="DNA2_N-like"/>
    <property type="match status" value="1"/>
</dbReference>
<feature type="domain" description="DNA2/NAM7 helicase helicase" evidence="25">
    <location>
        <begin position="862"/>
        <end position="962"/>
    </location>
</feature>
<keyword evidence="7" id="KW-0004">4Fe-4S</keyword>
<feature type="domain" description="DNA2/NAM7 helicase helicase" evidence="25">
    <location>
        <begin position="976"/>
        <end position="1040"/>
    </location>
</feature>
<feature type="domain" description="DNA2 rift barrel" evidence="26">
    <location>
        <begin position="703"/>
        <end position="790"/>
    </location>
</feature>
<dbReference type="InterPro" id="IPR051827">
    <property type="entry name" value="Cas4_exonuclease"/>
</dbReference>
<proteinExistence type="inferred from homology"/>
<comment type="similarity">
    <text evidence="4">Belongs to the DNA2/NAM7 helicase family.</text>
</comment>
<reference evidence="27" key="1">
    <citation type="submission" date="2020-11" db="EMBL/GenBank/DDBJ databases">
        <authorList>
            <person name="Tran Van P."/>
        </authorList>
    </citation>
    <scope>NUCLEOTIDE SEQUENCE</scope>
</reference>
<dbReference type="EMBL" id="OA882173">
    <property type="protein sequence ID" value="CAD7273498.1"/>
    <property type="molecule type" value="Genomic_DNA"/>
</dbReference>
<dbReference type="GO" id="GO:0003678">
    <property type="term" value="F:DNA helicase activity"/>
    <property type="evidence" value="ECO:0007669"/>
    <property type="project" value="UniProtKB-EC"/>
</dbReference>
<evidence type="ECO:0000256" key="12">
    <source>
        <dbReference type="ARBA" id="ARBA00022759"/>
    </source>
</evidence>
<evidence type="ECO:0000256" key="9">
    <source>
        <dbReference type="ARBA" id="ARBA00022722"/>
    </source>
</evidence>
<evidence type="ECO:0000256" key="3">
    <source>
        <dbReference type="ARBA" id="ARBA00004173"/>
    </source>
</evidence>
<keyword evidence="13" id="KW-0378">Hydrolase</keyword>
<dbReference type="GO" id="GO:0005739">
    <property type="term" value="C:mitochondrion"/>
    <property type="evidence" value="ECO:0007669"/>
    <property type="project" value="UniProtKB-SubCell"/>
</dbReference>
<dbReference type="Proteomes" id="UP000678499">
    <property type="component" value="Unassembled WGS sequence"/>
</dbReference>
<evidence type="ECO:0000256" key="15">
    <source>
        <dbReference type="ARBA" id="ARBA00022840"/>
    </source>
</evidence>
<evidence type="ECO:0000256" key="1">
    <source>
        <dbReference type="ARBA" id="ARBA00001966"/>
    </source>
</evidence>
<dbReference type="GO" id="GO:0006260">
    <property type="term" value="P:DNA replication"/>
    <property type="evidence" value="ECO:0007669"/>
    <property type="project" value="UniProtKB-KW"/>
</dbReference>
<keyword evidence="18" id="KW-0496">Mitochondrion</keyword>
<dbReference type="PANTHER" id="PTHR36531:SF6">
    <property type="entry name" value="DNA REPLICATION ATP-DEPENDENT HELICASE_NUCLEASE DNA2"/>
    <property type="match status" value="1"/>
</dbReference>
<keyword evidence="9" id="KW-0540">Nuclease</keyword>
<dbReference type="EMBL" id="CAJPEX010000136">
    <property type="protein sequence ID" value="CAG0913650.1"/>
    <property type="molecule type" value="Genomic_DNA"/>
</dbReference>
<keyword evidence="11" id="KW-0547">Nucleotide-binding</keyword>
<evidence type="ECO:0000256" key="17">
    <source>
        <dbReference type="ARBA" id="ARBA00023014"/>
    </source>
</evidence>
<evidence type="ECO:0000313" key="28">
    <source>
        <dbReference type="Proteomes" id="UP000678499"/>
    </source>
</evidence>
<dbReference type="InterPro" id="IPR041677">
    <property type="entry name" value="DNA2/NAM7_AAA_11"/>
</dbReference>
<evidence type="ECO:0000256" key="16">
    <source>
        <dbReference type="ARBA" id="ARBA00023004"/>
    </source>
</evidence>
<feature type="region of interest" description="Disordered" evidence="23">
    <location>
        <begin position="135"/>
        <end position="188"/>
    </location>
</feature>
<dbReference type="GO" id="GO:0051539">
    <property type="term" value="F:4 iron, 4 sulfur cluster binding"/>
    <property type="evidence" value="ECO:0007669"/>
    <property type="project" value="UniProtKB-KW"/>
</dbReference>
<dbReference type="Pfam" id="PF13086">
    <property type="entry name" value="AAA_11"/>
    <property type="match status" value="2"/>
</dbReference>
<evidence type="ECO:0000259" key="25">
    <source>
        <dbReference type="Pfam" id="PF13086"/>
    </source>
</evidence>
<evidence type="ECO:0000256" key="13">
    <source>
        <dbReference type="ARBA" id="ARBA00022801"/>
    </source>
</evidence>
<dbReference type="EC" id="3.6.4.12" evidence="5"/>
<protein>
    <recommendedName>
        <fullName evidence="6">DNA replication ATP-dependent helicase/nuclease DNA2</fullName>
        <ecNumber evidence="5">3.6.4.12</ecNumber>
    </recommendedName>
    <alternativeName>
        <fullName evidence="21">DNA replication ATP-dependent helicase-like homolog</fullName>
    </alternativeName>
</protein>
<dbReference type="Gene3D" id="3.90.320.10">
    <property type="match status" value="1"/>
</dbReference>
<accession>A0A7R9BE41</accession>
<evidence type="ECO:0000256" key="2">
    <source>
        <dbReference type="ARBA" id="ARBA00004123"/>
    </source>
</evidence>
<evidence type="ECO:0000256" key="19">
    <source>
        <dbReference type="ARBA" id="ARBA00023242"/>
    </source>
</evidence>
<keyword evidence="16" id="KW-0408">Iron</keyword>
<evidence type="ECO:0000256" key="21">
    <source>
        <dbReference type="ARBA" id="ARBA00032548"/>
    </source>
</evidence>
<evidence type="ECO:0000256" key="20">
    <source>
        <dbReference type="ARBA" id="ARBA00023268"/>
    </source>
</evidence>
<evidence type="ECO:0000256" key="11">
    <source>
        <dbReference type="ARBA" id="ARBA00022741"/>
    </source>
</evidence>
<dbReference type="GO" id="GO:0004519">
    <property type="term" value="F:endonuclease activity"/>
    <property type="evidence" value="ECO:0007669"/>
    <property type="project" value="UniProtKB-KW"/>
</dbReference>
<dbReference type="InterPro" id="IPR048459">
    <property type="entry name" value="DNA2_Rift"/>
</dbReference>
<feature type="domain" description="DNA replication factor Dna2 N-terminal" evidence="24">
    <location>
        <begin position="301"/>
        <end position="506"/>
    </location>
</feature>
<keyword evidence="10" id="KW-0479">Metal-binding</keyword>
<keyword evidence="12" id="KW-0255">Endonuclease</keyword>
<dbReference type="GO" id="GO:0016787">
    <property type="term" value="F:hydrolase activity"/>
    <property type="evidence" value="ECO:0007669"/>
    <property type="project" value="UniProtKB-KW"/>
</dbReference>
<dbReference type="SUPFAM" id="SSF52540">
    <property type="entry name" value="P-loop containing nucleoside triphosphate hydrolases"/>
    <property type="match status" value="1"/>
</dbReference>
<evidence type="ECO:0000256" key="5">
    <source>
        <dbReference type="ARBA" id="ARBA00012551"/>
    </source>
</evidence>
<dbReference type="GO" id="GO:0005524">
    <property type="term" value="F:ATP binding"/>
    <property type="evidence" value="ECO:0007669"/>
    <property type="project" value="UniProtKB-KW"/>
</dbReference>
<keyword evidence="20" id="KW-0511">Multifunctional enzyme</keyword>